<dbReference type="eggNOG" id="ENOG50304DY">
    <property type="taxonomic scope" value="Bacteria"/>
</dbReference>
<sequence>MTPADENAIRAACRRCTEEIKQDMRKKPKPNWDATVKPIIKKHHQQIAPLGVSLLELVVKTGRLNGRFGAEQ</sequence>
<dbReference type="Proteomes" id="UP000008881">
    <property type="component" value="Chromosome"/>
</dbReference>
<dbReference type="OrthoDB" id="6472149at2"/>
<name>A0A0H3FXY5_KLEAK</name>
<protein>
    <submittedName>
        <fullName evidence="1">Uncharacterized protein</fullName>
    </submittedName>
</protein>
<organism evidence="1 2">
    <name type="scientific">Klebsiella aerogenes (strain ATCC 13048 / DSM 30053 / CCUG 1429 / JCM 1235 / KCTC 2190 / NBRC 13534 / NCIMB 10102 / NCTC 10006 / CDC 819-56)</name>
    <name type="common">Enterobacter aerogenes</name>
    <dbReference type="NCBI Taxonomy" id="1028307"/>
    <lineage>
        <taxon>Bacteria</taxon>
        <taxon>Pseudomonadati</taxon>
        <taxon>Pseudomonadota</taxon>
        <taxon>Gammaproteobacteria</taxon>
        <taxon>Enterobacterales</taxon>
        <taxon>Enterobacteriaceae</taxon>
        <taxon>Klebsiella/Raoultella group</taxon>
        <taxon>Klebsiella</taxon>
    </lineage>
</organism>
<accession>A0A0H3FXY5</accession>
<dbReference type="HOGENOM" id="CLU_185959_0_0_6"/>
<dbReference type="GeneID" id="93312662"/>
<dbReference type="KEGG" id="eae:EAE_22485"/>
<proteinExistence type="predicted"/>
<keyword evidence="2" id="KW-1185">Reference proteome</keyword>
<dbReference type="RefSeq" id="WP_015705916.1">
    <property type="nucleotide sequence ID" value="NC_015663.1"/>
</dbReference>
<evidence type="ECO:0000313" key="1">
    <source>
        <dbReference type="EMBL" id="AEG99396.1"/>
    </source>
</evidence>
<dbReference type="EMBL" id="CP002824">
    <property type="protein sequence ID" value="AEG99396.1"/>
    <property type="molecule type" value="Genomic_DNA"/>
</dbReference>
<gene>
    <name evidence="1" type="ordered locus">EAE_22485</name>
</gene>
<evidence type="ECO:0000313" key="2">
    <source>
        <dbReference type="Proteomes" id="UP000008881"/>
    </source>
</evidence>
<dbReference type="AlphaFoldDB" id="A0A0H3FXY5"/>
<reference evidence="1 2" key="1">
    <citation type="journal article" date="2012" name="J. Bacteriol.">
        <title>Complete genome sequence of Enterobacter aerogenes KCTC 2190.</title>
        <authorList>
            <person name="Shin S.H."/>
            <person name="Kim S."/>
            <person name="Kim J.Y."/>
            <person name="Lee S."/>
            <person name="Um Y."/>
            <person name="Oh M.K."/>
            <person name="Kim Y.R."/>
            <person name="Lee J."/>
            <person name="Yang K.S."/>
        </authorList>
    </citation>
    <scope>NUCLEOTIDE SEQUENCE [LARGE SCALE GENOMIC DNA]</scope>
    <source>
        <strain evidence="1 2">KCTC 2190</strain>
    </source>
</reference>